<dbReference type="AlphaFoldDB" id="X1FXK5"/>
<dbReference type="InterPro" id="IPR000515">
    <property type="entry name" value="MetI-like"/>
</dbReference>
<keyword evidence="4 5" id="KW-0472">Membrane</keyword>
<comment type="caution">
    <text evidence="7">The sequence shown here is derived from an EMBL/GenBank/DDBJ whole genome shotgun (WGS) entry which is preliminary data.</text>
</comment>
<dbReference type="PANTHER" id="PTHR43839">
    <property type="entry name" value="OPPC IN A BINDING PROTEIN-DEPENDENT TRANSPORT SYSTEM"/>
    <property type="match status" value="1"/>
</dbReference>
<protein>
    <recommendedName>
        <fullName evidence="6">ABC transmembrane type-1 domain-containing protein</fullName>
    </recommendedName>
</protein>
<evidence type="ECO:0000256" key="5">
    <source>
        <dbReference type="SAM" id="Phobius"/>
    </source>
</evidence>
<evidence type="ECO:0000259" key="6">
    <source>
        <dbReference type="PROSITE" id="PS50928"/>
    </source>
</evidence>
<dbReference type="PROSITE" id="PS50928">
    <property type="entry name" value="ABC_TM1"/>
    <property type="match status" value="1"/>
</dbReference>
<feature type="transmembrane region" description="Helical" evidence="5">
    <location>
        <begin position="110"/>
        <end position="131"/>
    </location>
</feature>
<keyword evidence="2 5" id="KW-0812">Transmembrane</keyword>
<dbReference type="SUPFAM" id="SSF161098">
    <property type="entry name" value="MetI-like"/>
    <property type="match status" value="1"/>
</dbReference>
<keyword evidence="3 5" id="KW-1133">Transmembrane helix</keyword>
<feature type="transmembrane region" description="Helical" evidence="5">
    <location>
        <begin position="210"/>
        <end position="232"/>
    </location>
</feature>
<reference evidence="7" key="1">
    <citation type="journal article" date="2014" name="Front. Microbiol.">
        <title>High frequency of phylogenetically diverse reductive dehalogenase-homologous genes in deep subseafloor sedimentary metagenomes.</title>
        <authorList>
            <person name="Kawai M."/>
            <person name="Futagami T."/>
            <person name="Toyoda A."/>
            <person name="Takaki Y."/>
            <person name="Nishi S."/>
            <person name="Hori S."/>
            <person name="Arai W."/>
            <person name="Tsubouchi T."/>
            <person name="Morono Y."/>
            <person name="Uchiyama I."/>
            <person name="Ito T."/>
            <person name="Fujiyama A."/>
            <person name="Inagaki F."/>
            <person name="Takami H."/>
        </authorList>
    </citation>
    <scope>NUCLEOTIDE SEQUENCE</scope>
    <source>
        <strain evidence="7">Expedition CK06-06</strain>
    </source>
</reference>
<gene>
    <name evidence="7" type="ORF">S03H2_35738</name>
</gene>
<feature type="transmembrane region" description="Helical" evidence="5">
    <location>
        <begin position="17"/>
        <end position="38"/>
    </location>
</feature>
<feature type="transmembrane region" description="Helical" evidence="5">
    <location>
        <begin position="152"/>
        <end position="176"/>
    </location>
</feature>
<accession>X1FXK5</accession>
<evidence type="ECO:0000256" key="1">
    <source>
        <dbReference type="ARBA" id="ARBA00004141"/>
    </source>
</evidence>
<dbReference type="InterPro" id="IPR035906">
    <property type="entry name" value="MetI-like_sf"/>
</dbReference>
<evidence type="ECO:0000256" key="3">
    <source>
        <dbReference type="ARBA" id="ARBA00022989"/>
    </source>
</evidence>
<dbReference type="EMBL" id="BARU01021881">
    <property type="protein sequence ID" value="GAH50391.1"/>
    <property type="molecule type" value="Genomic_DNA"/>
</dbReference>
<evidence type="ECO:0000313" key="7">
    <source>
        <dbReference type="EMBL" id="GAH50391.1"/>
    </source>
</evidence>
<feature type="non-terminal residue" evidence="7">
    <location>
        <position position="1"/>
    </location>
</feature>
<dbReference type="PANTHER" id="PTHR43839:SF3">
    <property type="entry name" value="OLIGOPEPTIDE ABC TRANSPORTER, PERMEASE PROTEIN"/>
    <property type="match status" value="1"/>
</dbReference>
<evidence type="ECO:0000256" key="2">
    <source>
        <dbReference type="ARBA" id="ARBA00022692"/>
    </source>
</evidence>
<evidence type="ECO:0000256" key="4">
    <source>
        <dbReference type="ARBA" id="ARBA00023136"/>
    </source>
</evidence>
<dbReference type="GO" id="GO:0055085">
    <property type="term" value="P:transmembrane transport"/>
    <property type="evidence" value="ECO:0007669"/>
    <property type="project" value="InterPro"/>
</dbReference>
<organism evidence="7">
    <name type="scientific">marine sediment metagenome</name>
    <dbReference type="NCBI Taxonomy" id="412755"/>
    <lineage>
        <taxon>unclassified sequences</taxon>
        <taxon>metagenomes</taxon>
        <taxon>ecological metagenomes</taxon>
    </lineage>
</organism>
<dbReference type="Pfam" id="PF00528">
    <property type="entry name" value="BPD_transp_1"/>
    <property type="match status" value="1"/>
</dbReference>
<feature type="domain" description="ABC transmembrane type-1" evidence="6">
    <location>
        <begin position="148"/>
        <end position="282"/>
    </location>
</feature>
<dbReference type="Pfam" id="PF12911">
    <property type="entry name" value="OppC_N"/>
    <property type="match status" value="1"/>
</dbReference>
<dbReference type="InterPro" id="IPR025966">
    <property type="entry name" value="OppC_N"/>
</dbReference>
<dbReference type="GO" id="GO:0005886">
    <property type="term" value="C:plasma membrane"/>
    <property type="evidence" value="ECO:0007669"/>
    <property type="project" value="UniProtKB-SubCell"/>
</dbReference>
<comment type="subcellular location">
    <subcellularLocation>
        <location evidence="1">Membrane</location>
        <topology evidence="1">Multi-pass membrane protein</topology>
    </subcellularLocation>
</comment>
<feature type="non-terminal residue" evidence="7">
    <location>
        <position position="282"/>
    </location>
</feature>
<name>X1FXK5_9ZZZZ</name>
<proteinExistence type="predicted"/>
<sequence>VASQWQLIRWKFFRHKLAVGSLVVLAIFYLCAIFAEFICPYDPNHHDVQYIHAPPQRIRFIDEKGHFHLRPFIYGLKSKLDMVTLHTSYEEDRSYIYPLYFLTQGDPYKLWGLFSSSIHLFGVKEGVMFLFGADKMGRDMLSRIIYGGRISLSIGLVGIALSFLLGITIGGISGYYGGRTDTVIQRIIESIRSIPTIPLWMALSLALPPYWSVIKVYFGIVIILSLVGWTGLARVVRGKFMSVREEDFVMMAKLHGASEARIIFKHLLPSFYSYIIASLTLS</sequence>
<dbReference type="Gene3D" id="1.10.3720.10">
    <property type="entry name" value="MetI-like"/>
    <property type="match status" value="1"/>
</dbReference>
<dbReference type="CDD" id="cd06261">
    <property type="entry name" value="TM_PBP2"/>
    <property type="match status" value="1"/>
</dbReference>